<evidence type="ECO:0000256" key="1">
    <source>
        <dbReference type="SAM" id="MobiDB-lite"/>
    </source>
</evidence>
<accession>A0ABD1ZTN2</accession>
<feature type="compositionally biased region" description="Basic residues" evidence="1">
    <location>
        <begin position="463"/>
        <end position="472"/>
    </location>
</feature>
<protein>
    <submittedName>
        <fullName evidence="2">Uncharacterized protein</fullName>
    </submittedName>
</protein>
<feature type="compositionally biased region" description="Low complexity" evidence="1">
    <location>
        <begin position="739"/>
        <end position="752"/>
    </location>
</feature>
<feature type="compositionally biased region" description="Basic and acidic residues" evidence="1">
    <location>
        <begin position="1218"/>
        <end position="1235"/>
    </location>
</feature>
<feature type="region of interest" description="Disordered" evidence="1">
    <location>
        <begin position="1"/>
        <end position="33"/>
    </location>
</feature>
<evidence type="ECO:0000313" key="3">
    <source>
        <dbReference type="Proteomes" id="UP001607302"/>
    </source>
</evidence>
<feature type="compositionally biased region" description="Basic and acidic residues" evidence="1">
    <location>
        <begin position="65"/>
        <end position="80"/>
    </location>
</feature>
<feature type="compositionally biased region" description="Polar residues" evidence="1">
    <location>
        <begin position="759"/>
        <end position="770"/>
    </location>
</feature>
<name>A0ABD1ZTN2_VESSQ</name>
<evidence type="ECO:0000313" key="2">
    <source>
        <dbReference type="EMBL" id="KAL2711537.1"/>
    </source>
</evidence>
<feature type="compositionally biased region" description="Low complexity" evidence="1">
    <location>
        <begin position="1431"/>
        <end position="1441"/>
    </location>
</feature>
<feature type="compositionally biased region" description="Low complexity" evidence="1">
    <location>
        <begin position="1288"/>
        <end position="1300"/>
    </location>
</feature>
<feature type="compositionally biased region" description="Polar residues" evidence="1">
    <location>
        <begin position="717"/>
        <end position="727"/>
    </location>
</feature>
<gene>
    <name evidence="2" type="ORF">V1478_018558</name>
</gene>
<comment type="caution">
    <text evidence="2">The sequence shown here is derived from an EMBL/GenBank/DDBJ whole genome shotgun (WGS) entry which is preliminary data.</text>
</comment>
<feature type="compositionally biased region" description="Polar residues" evidence="1">
    <location>
        <begin position="981"/>
        <end position="1000"/>
    </location>
</feature>
<feature type="region of interest" description="Disordered" evidence="1">
    <location>
        <begin position="876"/>
        <end position="1005"/>
    </location>
</feature>
<sequence>MEPGSERTDEKNLEKDKERSNLIEEKKEETSRELRAQTVDELTNIEKNLLVFSSSYSLRKEKKVVKLEEKIPEKRNKDNDNDNDQTNNPTATTTANNNKDNLVFEKPSFPSFKETVKVIKPIKRPRTIGNLLVSGLDSKKFLIKEDKPDNSKIVDENFQKIPIKKIDVKTSEESKIDRRSPLDRLEESRSKIKVLQDNLGTRIQAITALSYNEELSNRPLRSSIEIETNPNVNEIKFDLDFLQRQRQLEERLEIEESGLTDKDLESKPRYCEKVSEIEKRWSGEFLQRRSRSEDRSEEIDSSSESSYVEEFGSLSSQESIVVERSTRFPKVKFEEDREAISSRRPSVEFLEGSTVSTLGSDSEGSLDDEEKRKKDDYIDHRSSNDRSSYEKDRSIARETGRGRETESKIERPTTQDGYAKLIREFTMEPGVSRLKKEEKQKKRSGLRRLLPGFFSPKDSRKDYNKKKERKERRKQDERHFARYQQNGNYTRSPDTMNLNEDIKRNVKLDNSLNGSIIEERLDEIKRELFPDQGLITSTPDHFSENEEGRKIVQQSKYRTEVPSNSEDVDRWYDRKILSSDSNKYEERSKIEEGAETKTALELENRRLMIAGQLERKHSLQEANRGRAFFQRNHGPSGRISAPPAERYFSKSRLVRPIDRPLPAIPRSRVELSNYENYEREESREERESRAENYENELGRRRSVTTVVVDGSNDRTGKYSSPGSSQKSADYADSCCTPNSSQKSEFSPSSSKSGEYYLNSPRTSARTSPSAIQAEGIYANETRPARNPDYPGDEIEERVYDETPPSPLGDNPETVERMDNDGNASANKIPMPSKKGLSSPRGGPSRKAQPSDQILIASPKREVLYERRTTFGLRPESPVTMISDVPKERVERISDNGFSKVKESQGQRNRGENVEGGSGHRSASLPPFSTIPTASGGGGGGSSSVASTTKDLRRPEPVYAGSRLRTTESGPFCGRTVDDDSSGPTTVSVSSQEKLYTSKGSLQREPISERQRPRLLLDETPRMLDEANVYHGRGCPMNCNPASASSSSSSPSKRRTMQHLEAFYWQQKALEAHRKTGLPVNNESVRAAEPTRDNKQQQSSHKINLPEIREAVYWQQLKKLDEEQQRRIYERNLIMEESRLESSRSSVSNRPSVGRSAIRQPTTTTTTTTTSTDTTMDRSYWSNEKTRPTKTNNPLRPNLMHGQKGSTQPILIVRPQQHAIRDRQEIPIKSIDDRSRSSPRRSKSASPHLRLNRNLNKSDGMVYNYEDENDSNEGNKQTARPHPIFKRGSLVSSDSVEYSSSTGTKRVSFSNQNVGTELSNGNWPTKHGTASEPPTRRHRSDDSVSDTDSVFVRDPNLDIVYTGYHPTASSCSRNLEASYGYQRTPRNDSKSVSLEYDADRPLPPLPKEPNVAQGQRWNVPPNNYRKWPALCESESGSEAAGEVQRIFGRSDGES</sequence>
<proteinExistence type="predicted"/>
<keyword evidence="3" id="KW-1185">Reference proteome</keyword>
<feature type="compositionally biased region" description="Basic and acidic residues" evidence="1">
    <location>
        <begin position="369"/>
        <end position="413"/>
    </location>
</feature>
<feature type="compositionally biased region" description="Basic and acidic residues" evidence="1">
    <location>
        <begin position="676"/>
        <end position="699"/>
    </location>
</feature>
<feature type="region of interest" description="Disordered" evidence="1">
    <location>
        <begin position="1431"/>
        <end position="1453"/>
    </location>
</feature>
<feature type="region of interest" description="Disordered" evidence="1">
    <location>
        <begin position="292"/>
        <end position="318"/>
    </location>
</feature>
<feature type="region of interest" description="Disordered" evidence="1">
    <location>
        <begin position="676"/>
        <end position="860"/>
    </location>
</feature>
<dbReference type="Proteomes" id="UP001607302">
    <property type="component" value="Unassembled WGS sequence"/>
</dbReference>
<feature type="region of interest" description="Disordered" evidence="1">
    <location>
        <begin position="1137"/>
        <end position="1348"/>
    </location>
</feature>
<feature type="compositionally biased region" description="Low complexity" evidence="1">
    <location>
        <begin position="1142"/>
        <end position="1173"/>
    </location>
</feature>
<feature type="region of interest" description="Disordered" evidence="1">
    <location>
        <begin position="334"/>
        <end position="479"/>
    </location>
</feature>
<feature type="region of interest" description="Disordered" evidence="1">
    <location>
        <begin position="65"/>
        <end position="105"/>
    </location>
</feature>
<feature type="compositionally biased region" description="Polar residues" evidence="1">
    <location>
        <begin position="1301"/>
        <end position="1322"/>
    </location>
</feature>
<feature type="compositionally biased region" description="Basic and acidic residues" evidence="1">
    <location>
        <begin position="884"/>
        <end position="912"/>
    </location>
</feature>
<reference evidence="2 3" key="1">
    <citation type="journal article" date="2024" name="Ann. Entomol. Soc. Am.">
        <title>Genomic analyses of the southern and eastern yellowjacket wasps (Hymenoptera: Vespidae) reveal evolutionary signatures of social life.</title>
        <authorList>
            <person name="Catto M.A."/>
            <person name="Caine P.B."/>
            <person name="Orr S.E."/>
            <person name="Hunt B.G."/>
            <person name="Goodisman M.A.D."/>
        </authorList>
    </citation>
    <scope>NUCLEOTIDE SEQUENCE [LARGE SCALE GENOMIC DNA]</scope>
    <source>
        <strain evidence="2">233</strain>
        <tissue evidence="2">Head and thorax</tissue>
    </source>
</reference>
<feature type="region of interest" description="Disordered" evidence="1">
    <location>
        <begin position="1080"/>
        <end position="1102"/>
    </location>
</feature>
<feature type="compositionally biased region" description="Polar residues" evidence="1">
    <location>
        <begin position="353"/>
        <end position="363"/>
    </location>
</feature>
<feature type="compositionally biased region" description="Low complexity" evidence="1">
    <location>
        <begin position="84"/>
        <end position="101"/>
    </location>
</feature>
<organism evidence="2 3">
    <name type="scientific">Vespula squamosa</name>
    <name type="common">Southern yellow jacket</name>
    <name type="synonym">Wasp</name>
    <dbReference type="NCBI Taxonomy" id="30214"/>
    <lineage>
        <taxon>Eukaryota</taxon>
        <taxon>Metazoa</taxon>
        <taxon>Ecdysozoa</taxon>
        <taxon>Arthropoda</taxon>
        <taxon>Hexapoda</taxon>
        <taxon>Insecta</taxon>
        <taxon>Pterygota</taxon>
        <taxon>Neoptera</taxon>
        <taxon>Endopterygota</taxon>
        <taxon>Hymenoptera</taxon>
        <taxon>Apocrita</taxon>
        <taxon>Aculeata</taxon>
        <taxon>Vespoidea</taxon>
        <taxon>Vespidae</taxon>
        <taxon>Vespinae</taxon>
        <taxon>Vespula</taxon>
    </lineage>
</organism>
<dbReference type="EMBL" id="JAUDFV010000173">
    <property type="protein sequence ID" value="KAL2711537.1"/>
    <property type="molecule type" value="Genomic_DNA"/>
</dbReference>